<evidence type="ECO:0000256" key="1">
    <source>
        <dbReference type="ARBA" id="ARBA00004141"/>
    </source>
</evidence>
<evidence type="ECO:0000313" key="9">
    <source>
        <dbReference type="Proteomes" id="UP001497512"/>
    </source>
</evidence>
<comment type="similarity">
    <text evidence="2">Belongs to the drug/metabolite transporter (DMT) superfamily. Plant drug/metabolite exporter (P-DME) (TC 2.A.7.4) family.</text>
</comment>
<dbReference type="Proteomes" id="UP001497512">
    <property type="component" value="Chromosome 2"/>
</dbReference>
<dbReference type="InterPro" id="IPR037185">
    <property type="entry name" value="EmrE-like"/>
</dbReference>
<keyword evidence="9" id="KW-1185">Reference proteome</keyword>
<feature type="transmembrane region" description="Helical" evidence="6">
    <location>
        <begin position="176"/>
        <end position="197"/>
    </location>
</feature>
<evidence type="ECO:0000256" key="6">
    <source>
        <dbReference type="SAM" id="Phobius"/>
    </source>
</evidence>
<evidence type="ECO:0000313" key="8">
    <source>
        <dbReference type="EMBL" id="CAK9215807.1"/>
    </source>
</evidence>
<evidence type="ECO:0000256" key="3">
    <source>
        <dbReference type="ARBA" id="ARBA00022692"/>
    </source>
</evidence>
<organism evidence="8 9">
    <name type="scientific">Sphagnum troendelagicum</name>
    <dbReference type="NCBI Taxonomy" id="128251"/>
    <lineage>
        <taxon>Eukaryota</taxon>
        <taxon>Viridiplantae</taxon>
        <taxon>Streptophyta</taxon>
        <taxon>Embryophyta</taxon>
        <taxon>Bryophyta</taxon>
        <taxon>Sphagnophytina</taxon>
        <taxon>Sphagnopsida</taxon>
        <taxon>Sphagnales</taxon>
        <taxon>Sphagnaceae</taxon>
        <taxon>Sphagnum</taxon>
    </lineage>
</organism>
<protein>
    <recommendedName>
        <fullName evidence="7">EamA domain-containing protein</fullName>
    </recommendedName>
</protein>
<evidence type="ECO:0000256" key="5">
    <source>
        <dbReference type="ARBA" id="ARBA00023136"/>
    </source>
</evidence>
<feature type="transmembrane region" description="Helical" evidence="6">
    <location>
        <begin position="145"/>
        <end position="164"/>
    </location>
</feature>
<feature type="transmembrane region" description="Helical" evidence="6">
    <location>
        <begin position="311"/>
        <end position="330"/>
    </location>
</feature>
<reference evidence="8" key="1">
    <citation type="submission" date="2024-02" db="EMBL/GenBank/DDBJ databases">
        <authorList>
            <consortium name="ELIXIR-Norway"/>
            <consortium name="Elixir Norway"/>
        </authorList>
    </citation>
    <scope>NUCLEOTIDE SEQUENCE</scope>
</reference>
<feature type="domain" description="EamA" evidence="7">
    <location>
        <begin position="245"/>
        <end position="385"/>
    </location>
</feature>
<comment type="subcellular location">
    <subcellularLocation>
        <location evidence="1">Membrane</location>
        <topology evidence="1">Multi-pass membrane protein</topology>
    </subcellularLocation>
</comment>
<dbReference type="EMBL" id="OZ019894">
    <property type="protein sequence ID" value="CAK9215807.1"/>
    <property type="molecule type" value="Genomic_DNA"/>
</dbReference>
<dbReference type="InterPro" id="IPR030184">
    <property type="entry name" value="WAT1-related"/>
</dbReference>
<gene>
    <name evidence="8" type="ORF">CSSPTR1EN2_LOCUS12956</name>
</gene>
<keyword evidence="5 6" id="KW-0472">Membrane</keyword>
<feature type="transmembrane region" description="Helical" evidence="6">
    <location>
        <begin position="82"/>
        <end position="99"/>
    </location>
</feature>
<feature type="transmembrane region" description="Helical" evidence="6">
    <location>
        <begin position="275"/>
        <end position="296"/>
    </location>
</feature>
<dbReference type="PANTHER" id="PTHR31218">
    <property type="entry name" value="WAT1-RELATED PROTEIN"/>
    <property type="match status" value="1"/>
</dbReference>
<dbReference type="InterPro" id="IPR000620">
    <property type="entry name" value="EamA_dom"/>
</dbReference>
<dbReference type="SUPFAM" id="SSF103481">
    <property type="entry name" value="Multidrug resistance efflux transporter EmrE"/>
    <property type="match status" value="2"/>
</dbReference>
<evidence type="ECO:0000256" key="4">
    <source>
        <dbReference type="ARBA" id="ARBA00022989"/>
    </source>
</evidence>
<feature type="transmembrane region" description="Helical" evidence="6">
    <location>
        <begin position="243"/>
        <end position="263"/>
    </location>
</feature>
<keyword evidence="4 6" id="KW-1133">Transmembrane helix</keyword>
<feature type="transmembrane region" description="Helical" evidence="6">
    <location>
        <begin position="367"/>
        <end position="386"/>
    </location>
</feature>
<evidence type="ECO:0000259" key="7">
    <source>
        <dbReference type="Pfam" id="PF00892"/>
    </source>
</evidence>
<keyword evidence="3 6" id="KW-0812">Transmembrane</keyword>
<feature type="transmembrane region" description="Helical" evidence="6">
    <location>
        <begin position="51"/>
        <end position="70"/>
    </location>
</feature>
<dbReference type="Pfam" id="PF00892">
    <property type="entry name" value="EamA"/>
    <property type="match status" value="1"/>
</dbReference>
<evidence type="ECO:0000256" key="2">
    <source>
        <dbReference type="ARBA" id="ARBA00007635"/>
    </source>
</evidence>
<feature type="transmembrane region" description="Helical" evidence="6">
    <location>
        <begin position="119"/>
        <end position="139"/>
    </location>
</feature>
<proteinExistence type="inferred from homology"/>
<feature type="transmembrane region" description="Helical" evidence="6">
    <location>
        <begin position="342"/>
        <end position="361"/>
    </location>
</feature>
<sequence>MAASYNTDDVHHVTNEVFDSIHDAAAPATIDSSSSALLHPKEYYSMRTVHFTLAFTHLGYAGAQILARVASVDGVNQYMFSVYRNLIAFVFIGTLAYYVERSAGSTPQLTFSSLCKFNLLALTGIVGSQQLFLAGLSLTSPLFTAIAQNLIPIFTFLLAVSFGLEEVRILRRDGIAKVLGTIICIGGAITVSLYKGIVIIQTKKLHSTNCLQLEADQYTQPFRNLATIYGLSSPLVEYKINNYHLGIICLLLNTFSWAVFLTLQMPILQKFPAPMTVNAFTYMFGFIQVGLVGAVWEGNLKFLGFNFSSSGQVIAILYTGIIASGVNYVLQSWCVQRAGPFIASVYNPLQMVLTAGLAVLILGDTVFLGTLLGAIFIVGGFYMVVYGQALERRLKRDSALTSKSLAVPEKIQVTESLISNLERPLLGSNNLQV</sequence>
<name>A0ABP0U8Z7_9BRYO</name>
<accession>A0ABP0U8Z7</accession>